<evidence type="ECO:0000313" key="14">
    <source>
        <dbReference type="EMBL" id="KAK6759911.1"/>
    </source>
</evidence>
<dbReference type="InterPro" id="IPR047871">
    <property type="entry name" value="K_chnl_Slo-like"/>
</dbReference>
<dbReference type="Pfam" id="PF07885">
    <property type="entry name" value="Ion_trans_2"/>
    <property type="match status" value="1"/>
</dbReference>
<comment type="subcellular location">
    <subcellularLocation>
        <location evidence="1">Membrane</location>
        <topology evidence="1">Multi-pass membrane protein</topology>
    </subcellularLocation>
</comment>
<dbReference type="PROSITE" id="PS51201">
    <property type="entry name" value="RCK_N"/>
    <property type="match status" value="1"/>
</dbReference>
<evidence type="ECO:0000256" key="9">
    <source>
        <dbReference type="ARBA" id="ARBA00023136"/>
    </source>
</evidence>
<evidence type="ECO:0000256" key="10">
    <source>
        <dbReference type="ARBA" id="ARBA00023303"/>
    </source>
</evidence>
<protein>
    <recommendedName>
        <fullName evidence="13">RCK N-terminal domain-containing protein</fullName>
    </recommendedName>
</protein>
<evidence type="ECO:0000256" key="11">
    <source>
        <dbReference type="ARBA" id="ARBA00034430"/>
    </source>
</evidence>
<reference evidence="14 15" key="1">
    <citation type="submission" date="2023-08" db="EMBL/GenBank/DDBJ databases">
        <title>A Necator americanus chromosomal reference genome.</title>
        <authorList>
            <person name="Ilik V."/>
            <person name="Petrzelkova K.J."/>
            <person name="Pardy F."/>
            <person name="Fuh T."/>
            <person name="Niatou-Singa F.S."/>
            <person name="Gouil Q."/>
            <person name="Baker L."/>
            <person name="Ritchie M.E."/>
            <person name="Jex A.R."/>
            <person name="Gazzola D."/>
            <person name="Li H."/>
            <person name="Toshio Fujiwara R."/>
            <person name="Zhan B."/>
            <person name="Aroian R.V."/>
            <person name="Pafco B."/>
            <person name="Schwarz E.M."/>
        </authorList>
    </citation>
    <scope>NUCLEOTIDE SEQUENCE [LARGE SCALE GENOMIC DNA]</scope>
    <source>
        <strain evidence="14 15">Aroian</strain>
        <tissue evidence="14">Whole animal</tissue>
    </source>
</reference>
<keyword evidence="6" id="KW-0630">Potassium</keyword>
<evidence type="ECO:0000256" key="1">
    <source>
        <dbReference type="ARBA" id="ARBA00004141"/>
    </source>
</evidence>
<evidence type="ECO:0000259" key="13">
    <source>
        <dbReference type="PROSITE" id="PS51201"/>
    </source>
</evidence>
<dbReference type="Pfam" id="PF03493">
    <property type="entry name" value="BK_channel_a"/>
    <property type="match status" value="1"/>
</dbReference>
<sequence length="1100" mass="126842">MESRYSFRNRLFTQATHKYFLQKSARMQYGVDTSFKSRLQQYFIENQKSSLRIRLFNVFIKLLSCVLYCVRVVNDSKTLPPFVTPKERPEGEIKYEYLFWVDRNDYLWLAQTIVAFISIFETIIIFYISYQGNIFRLLINVHFLLELVTSFPFAITIFQPKLRRLFVPVFLNCWLAKGSLQAMMNDLNRGSFMNQSALFRQLLLLFAIMLCLIFTGMCSIEHLQRGGERQFDLFTSFYFVMVTFSTVGYGDWYPDTWMSRLCVVSFICVALVLLPSQIEALGQTWLERQKAGGDYGGGWSRNEKHVVVTVTHLEVEFIRDFLDEFYAHPENQRIQVILLSPAELDTQTRLLLKIPLYHERVHYIRGSALRDEDLERARLSAAQACFILSARHQNKKIVTDEHTILRSWAVKDFAPHVKQYVQIFRAETKMHIEHAEVLICEDEFKYSLLANNCICPGISTFITLLMHTSRGEEGKKSTEPWHKVYGFHSGNEIYMIRTEDSKFFGEFIGKSFTYASFHAHKTYGIGLIGLKSSEANAKIRLNPGVSHILHGSDILYYMGLTNEESLYDFRKDLKDQRRKANLASTIANIGTVAIDVPHIEEGIKKPKLKKRGLLQKTKATDEVRLIDVPVNGSRRPSIAMVMEGKDDSSSDSDYEEACTRCKGPCIQQKIQRTYPQVRTYIGTSNTVCHMLKEKRPLCCLQLDKACEHCPHTSAYEYRWMNKPIILAADRTSSGMYNLIIPLRAYYRPVHELHPIVLLLELEETASPNPAFLDAMSYFPLIYWMQGKISVLDNLLRAGVSRAEHVVVVKETATLVEEHFADCNTIITVQKIHRMFPRLRMITELTHASNMRFVQFDANSPYSLAQSRFEKKERKRGSHMPFMFRLPFAQGGVFSANMLDRLLYQAIIKPYVVSLTRLLLGIDQTTDSGYLTSFTVTSDDLWIQTYGRLYQKLCSSVADIPIGIFRTKNMDSKTVSQDMEEKCRTIDVAETARERKKDMYNHIRSRMKNMGMSMDDELLDDGGLFDRSNTISFVIINPASDLQLEAGDIVYVIRSPVKEDAKNHRINPRRGLRRENNVQESTIDDAARYGSQIAVNIEPPT</sequence>
<dbReference type="Pfam" id="PF22614">
    <property type="entry name" value="Slo-like_RCK"/>
    <property type="match status" value="2"/>
</dbReference>
<keyword evidence="9 12" id="KW-0472">Membrane</keyword>
<keyword evidence="5" id="KW-0631">Potassium channel</keyword>
<evidence type="ECO:0000256" key="7">
    <source>
        <dbReference type="ARBA" id="ARBA00022989"/>
    </source>
</evidence>
<dbReference type="Gene3D" id="1.10.287.70">
    <property type="match status" value="1"/>
</dbReference>
<gene>
    <name evidence="14" type="primary">Necator_chrX.g21624</name>
    <name evidence="14" type="ORF">RB195_021463</name>
</gene>
<dbReference type="SUPFAM" id="SSF81324">
    <property type="entry name" value="Voltage-gated potassium channels"/>
    <property type="match status" value="1"/>
</dbReference>
<evidence type="ECO:0000256" key="2">
    <source>
        <dbReference type="ARBA" id="ARBA00022448"/>
    </source>
</evidence>
<feature type="transmembrane region" description="Helical" evidence="12">
    <location>
        <begin position="106"/>
        <end position="130"/>
    </location>
</feature>
<feature type="transmembrane region" description="Helical" evidence="12">
    <location>
        <begin position="198"/>
        <end position="219"/>
    </location>
</feature>
<keyword evidence="7 12" id="KW-1133">Transmembrane helix</keyword>
<keyword evidence="2" id="KW-0813">Transport</keyword>
<evidence type="ECO:0000256" key="8">
    <source>
        <dbReference type="ARBA" id="ARBA00023065"/>
    </source>
</evidence>
<keyword evidence="4 12" id="KW-0812">Transmembrane</keyword>
<evidence type="ECO:0000256" key="12">
    <source>
        <dbReference type="SAM" id="Phobius"/>
    </source>
</evidence>
<dbReference type="PANTHER" id="PTHR10027">
    <property type="entry name" value="CALCIUM-ACTIVATED POTASSIUM CHANNEL ALPHA CHAIN"/>
    <property type="match status" value="1"/>
</dbReference>
<evidence type="ECO:0000256" key="5">
    <source>
        <dbReference type="ARBA" id="ARBA00022826"/>
    </source>
</evidence>
<dbReference type="EMBL" id="JAVFWL010000006">
    <property type="protein sequence ID" value="KAK6759911.1"/>
    <property type="molecule type" value="Genomic_DNA"/>
</dbReference>
<dbReference type="InterPro" id="IPR003929">
    <property type="entry name" value="K_chnl_BK_asu"/>
</dbReference>
<dbReference type="Proteomes" id="UP001303046">
    <property type="component" value="Unassembled WGS sequence"/>
</dbReference>
<feature type="transmembrane region" description="Helical" evidence="12">
    <location>
        <begin position="231"/>
        <end position="250"/>
    </location>
</feature>
<keyword evidence="3" id="KW-0633">Potassium transport</keyword>
<feature type="transmembrane region" description="Helical" evidence="12">
    <location>
        <begin position="55"/>
        <end position="73"/>
    </location>
</feature>
<comment type="catalytic activity">
    <reaction evidence="11">
        <text>K(+)(in) = K(+)(out)</text>
        <dbReference type="Rhea" id="RHEA:29463"/>
        <dbReference type="ChEBI" id="CHEBI:29103"/>
    </reaction>
</comment>
<dbReference type="Gene3D" id="3.40.50.720">
    <property type="entry name" value="NAD(P)-binding Rossmann-like Domain"/>
    <property type="match status" value="2"/>
</dbReference>
<accession>A0ABR1EDP1</accession>
<evidence type="ECO:0000256" key="6">
    <source>
        <dbReference type="ARBA" id="ARBA00022958"/>
    </source>
</evidence>
<keyword evidence="15" id="KW-1185">Reference proteome</keyword>
<proteinExistence type="predicted"/>
<keyword evidence="10" id="KW-0407">Ion channel</keyword>
<keyword evidence="8" id="KW-0406">Ion transport</keyword>
<evidence type="ECO:0000313" key="15">
    <source>
        <dbReference type="Proteomes" id="UP001303046"/>
    </source>
</evidence>
<comment type="caution">
    <text evidence="14">The sequence shown here is derived from an EMBL/GenBank/DDBJ whole genome shotgun (WGS) entry which is preliminary data.</text>
</comment>
<feature type="domain" description="RCK N-terminal" evidence="13">
    <location>
        <begin position="303"/>
        <end position="439"/>
    </location>
</feature>
<evidence type="ECO:0000256" key="3">
    <source>
        <dbReference type="ARBA" id="ARBA00022538"/>
    </source>
</evidence>
<organism evidence="14 15">
    <name type="scientific">Necator americanus</name>
    <name type="common">Human hookworm</name>
    <dbReference type="NCBI Taxonomy" id="51031"/>
    <lineage>
        <taxon>Eukaryota</taxon>
        <taxon>Metazoa</taxon>
        <taxon>Ecdysozoa</taxon>
        <taxon>Nematoda</taxon>
        <taxon>Chromadorea</taxon>
        <taxon>Rhabditida</taxon>
        <taxon>Rhabditina</taxon>
        <taxon>Rhabditomorpha</taxon>
        <taxon>Strongyloidea</taxon>
        <taxon>Ancylostomatidae</taxon>
        <taxon>Bunostominae</taxon>
        <taxon>Necator</taxon>
    </lineage>
</organism>
<dbReference type="PANTHER" id="PTHR10027:SF10">
    <property type="entry name" value="SLOWPOKE 2, ISOFORM D"/>
    <property type="match status" value="1"/>
</dbReference>
<dbReference type="InterPro" id="IPR003148">
    <property type="entry name" value="RCK_N"/>
</dbReference>
<evidence type="ECO:0000256" key="4">
    <source>
        <dbReference type="ARBA" id="ARBA00022692"/>
    </source>
</evidence>
<name>A0ABR1EDP1_NECAM</name>
<dbReference type="InterPro" id="IPR013099">
    <property type="entry name" value="K_chnl_dom"/>
</dbReference>
<feature type="transmembrane region" description="Helical" evidence="12">
    <location>
        <begin position="137"/>
        <end position="158"/>
    </location>
</feature>